<organism evidence="1">
    <name type="scientific">Anguilla anguilla</name>
    <name type="common">European freshwater eel</name>
    <name type="synonym">Muraena anguilla</name>
    <dbReference type="NCBI Taxonomy" id="7936"/>
    <lineage>
        <taxon>Eukaryota</taxon>
        <taxon>Metazoa</taxon>
        <taxon>Chordata</taxon>
        <taxon>Craniata</taxon>
        <taxon>Vertebrata</taxon>
        <taxon>Euteleostomi</taxon>
        <taxon>Actinopterygii</taxon>
        <taxon>Neopterygii</taxon>
        <taxon>Teleostei</taxon>
        <taxon>Anguilliformes</taxon>
        <taxon>Anguillidae</taxon>
        <taxon>Anguilla</taxon>
    </lineage>
</organism>
<dbReference type="EMBL" id="GBXM01075516">
    <property type="protein sequence ID" value="JAH33061.1"/>
    <property type="molecule type" value="Transcribed_RNA"/>
</dbReference>
<protein>
    <submittedName>
        <fullName evidence="1">Uncharacterized protein</fullName>
    </submittedName>
</protein>
<reference evidence="1" key="2">
    <citation type="journal article" date="2015" name="Fish Shellfish Immunol.">
        <title>Early steps in the European eel (Anguilla anguilla)-Vibrio vulnificus interaction in the gills: Role of the RtxA13 toxin.</title>
        <authorList>
            <person name="Callol A."/>
            <person name="Pajuelo D."/>
            <person name="Ebbesson L."/>
            <person name="Teles M."/>
            <person name="MacKenzie S."/>
            <person name="Amaro C."/>
        </authorList>
    </citation>
    <scope>NUCLEOTIDE SEQUENCE</scope>
</reference>
<evidence type="ECO:0000313" key="1">
    <source>
        <dbReference type="EMBL" id="JAH33061.1"/>
    </source>
</evidence>
<name>A0A0E9RV65_ANGAN</name>
<reference evidence="1" key="1">
    <citation type="submission" date="2014-11" db="EMBL/GenBank/DDBJ databases">
        <authorList>
            <person name="Amaro Gonzalez C."/>
        </authorList>
    </citation>
    <scope>NUCLEOTIDE SEQUENCE</scope>
</reference>
<dbReference type="AlphaFoldDB" id="A0A0E9RV65"/>
<accession>A0A0E9RV65</accession>
<sequence length="37" mass="3861">METSLSLLVSTSFMTCSRIRSLSSSISTMSSSSLVGS</sequence>
<proteinExistence type="predicted"/>